<evidence type="ECO:0000313" key="2">
    <source>
        <dbReference type="EMBL" id="QNO45315.1"/>
    </source>
</evidence>
<feature type="compositionally biased region" description="Polar residues" evidence="1">
    <location>
        <begin position="142"/>
        <end position="152"/>
    </location>
</feature>
<proteinExistence type="predicted"/>
<protein>
    <submittedName>
        <fullName evidence="2">Uncharacterized protein</fullName>
    </submittedName>
</protein>
<feature type="region of interest" description="Disordered" evidence="1">
    <location>
        <begin position="136"/>
        <end position="160"/>
    </location>
</feature>
<accession>A0A7G9YBD1</accession>
<sequence length="160" mass="16733">MSEAARSPPPILNRSIVSPHFGHLNPLMFSTIPITGMPSSFAKVTDFLESRRATSCGVVTTIAPSRFGINWATLSGSSPVPGGRSTMRQSRSPQKTSERNCFIAPILSGPLHTTGVSLLASRNASDMTFTRGGTMTGAIPPSETSGRASSIPSILGTFGP</sequence>
<evidence type="ECO:0000256" key="1">
    <source>
        <dbReference type="SAM" id="MobiDB-lite"/>
    </source>
</evidence>
<name>A0A7G9YBD1_9EURY</name>
<organism evidence="2">
    <name type="scientific">Candidatus Methanogaster sp. ANME-2c ERB4</name>
    <dbReference type="NCBI Taxonomy" id="2759911"/>
    <lineage>
        <taxon>Archaea</taxon>
        <taxon>Methanobacteriati</taxon>
        <taxon>Methanobacteriota</taxon>
        <taxon>Stenosarchaea group</taxon>
        <taxon>Methanomicrobia</taxon>
        <taxon>Methanosarcinales</taxon>
        <taxon>ANME-2 cluster</taxon>
        <taxon>Candidatus Methanogasteraceae</taxon>
        <taxon>Candidatus Methanogaster</taxon>
    </lineage>
</organism>
<gene>
    <name evidence="2" type="ORF">MMIICKHE_00003</name>
</gene>
<feature type="region of interest" description="Disordered" evidence="1">
    <location>
        <begin position="78"/>
        <end position="98"/>
    </location>
</feature>
<dbReference type="AlphaFoldDB" id="A0A7G9YBD1"/>
<reference evidence="2" key="1">
    <citation type="submission" date="2020-06" db="EMBL/GenBank/DDBJ databases">
        <title>Unique genomic features of the anaerobic methanotrophic archaea.</title>
        <authorList>
            <person name="Chadwick G.L."/>
            <person name="Skennerton C.T."/>
            <person name="Laso-Perez R."/>
            <person name="Leu A.O."/>
            <person name="Speth D.R."/>
            <person name="Yu H."/>
            <person name="Morgan-Lang C."/>
            <person name="Hatzenpichler R."/>
            <person name="Goudeau D."/>
            <person name="Malmstrom R."/>
            <person name="Brazelton W.J."/>
            <person name="Woyke T."/>
            <person name="Hallam S.J."/>
            <person name="Tyson G.W."/>
            <person name="Wegener G."/>
            <person name="Boetius A."/>
            <person name="Orphan V."/>
        </authorList>
    </citation>
    <scope>NUCLEOTIDE SEQUENCE</scope>
</reference>
<feature type="compositionally biased region" description="Polar residues" evidence="1">
    <location>
        <begin position="86"/>
        <end position="95"/>
    </location>
</feature>
<dbReference type="EMBL" id="MT631095">
    <property type="protein sequence ID" value="QNO45315.1"/>
    <property type="molecule type" value="Genomic_DNA"/>
</dbReference>